<dbReference type="GO" id="GO:0006950">
    <property type="term" value="P:response to stress"/>
    <property type="evidence" value="ECO:0007669"/>
    <property type="project" value="TreeGrafter"/>
</dbReference>
<keyword evidence="4" id="KW-1185">Reference proteome</keyword>
<feature type="domain" description="HTH marR-type" evidence="2">
    <location>
        <begin position="38"/>
        <end position="174"/>
    </location>
</feature>
<evidence type="ECO:0000313" key="3">
    <source>
        <dbReference type="EMBL" id="NJQ07696.1"/>
    </source>
</evidence>
<evidence type="ECO:0000256" key="1">
    <source>
        <dbReference type="SAM" id="MobiDB-lite"/>
    </source>
</evidence>
<feature type="region of interest" description="Disordered" evidence="1">
    <location>
        <begin position="1"/>
        <end position="32"/>
    </location>
</feature>
<dbReference type="InterPro" id="IPR039422">
    <property type="entry name" value="MarR/SlyA-like"/>
</dbReference>
<dbReference type="AlphaFoldDB" id="A0A7X6I0G7"/>
<dbReference type="InterPro" id="IPR000835">
    <property type="entry name" value="HTH_MarR-typ"/>
</dbReference>
<evidence type="ECO:0000259" key="2">
    <source>
        <dbReference type="PROSITE" id="PS50995"/>
    </source>
</evidence>
<accession>A0A7X6I0G7</accession>
<proteinExistence type="predicted"/>
<dbReference type="SMART" id="SM00347">
    <property type="entry name" value="HTH_MARR"/>
    <property type="match status" value="1"/>
</dbReference>
<reference evidence="3 4" key="1">
    <citation type="submission" date="2020-03" db="EMBL/GenBank/DDBJ databases">
        <title>Draft genome of Streptomyces sp. ventii, isolated from the Axial Seamount in the Pacific Ocean, and resequencing of the two type strains Streptomyces lonarensis strain NCL 716 and Streptomyces bohaiensis strain 11A07.</title>
        <authorList>
            <person name="Loughran R.M."/>
            <person name="Pfannmuller K.M."/>
            <person name="Wasson B.J."/>
            <person name="Deadmond M.C."/>
            <person name="Paddock B.E."/>
            <person name="Koyack M.J."/>
            <person name="Gallegos D.A."/>
            <person name="Mitchell E.A."/>
            <person name="Ushijima B."/>
            <person name="Saw J.H."/>
            <person name="Mcphail K.L."/>
            <person name="Videau P."/>
        </authorList>
    </citation>
    <scope>NUCLEOTIDE SEQUENCE [LARGE SCALE GENOMIC DNA]</scope>
    <source>
        <strain evidence="3 4">NCL716</strain>
    </source>
</reference>
<dbReference type="InterPro" id="IPR036390">
    <property type="entry name" value="WH_DNA-bd_sf"/>
</dbReference>
<dbReference type="PANTHER" id="PTHR33164:SF99">
    <property type="entry name" value="MARR FAMILY REGULATORY PROTEIN"/>
    <property type="match status" value="1"/>
</dbReference>
<dbReference type="SUPFAM" id="SSF46785">
    <property type="entry name" value="Winged helix' DNA-binding domain"/>
    <property type="match status" value="1"/>
</dbReference>
<dbReference type="Pfam" id="PF01047">
    <property type="entry name" value="MarR"/>
    <property type="match status" value="1"/>
</dbReference>
<dbReference type="Gene3D" id="1.10.10.10">
    <property type="entry name" value="Winged helix-like DNA-binding domain superfamily/Winged helix DNA-binding domain"/>
    <property type="match status" value="1"/>
</dbReference>
<dbReference type="PANTHER" id="PTHR33164">
    <property type="entry name" value="TRANSCRIPTIONAL REGULATOR, MARR FAMILY"/>
    <property type="match status" value="1"/>
</dbReference>
<organism evidence="3 4">
    <name type="scientific">Streptomyces lonarensis</name>
    <dbReference type="NCBI Taxonomy" id="700599"/>
    <lineage>
        <taxon>Bacteria</taxon>
        <taxon>Bacillati</taxon>
        <taxon>Actinomycetota</taxon>
        <taxon>Actinomycetes</taxon>
        <taxon>Kitasatosporales</taxon>
        <taxon>Streptomycetaceae</taxon>
        <taxon>Streptomyces</taxon>
    </lineage>
</organism>
<gene>
    <name evidence="3" type="ORF">HCN56_19440</name>
</gene>
<dbReference type="Proteomes" id="UP000578686">
    <property type="component" value="Unassembled WGS sequence"/>
</dbReference>
<dbReference type="PROSITE" id="PS50995">
    <property type="entry name" value="HTH_MARR_2"/>
    <property type="match status" value="1"/>
</dbReference>
<evidence type="ECO:0000313" key="4">
    <source>
        <dbReference type="Proteomes" id="UP000578686"/>
    </source>
</evidence>
<sequence length="180" mass="19568">MASSDPDHRSRRRGTPAPDGGSAEGGDAGEPVWLDPAEKEAWTGLISLALLLPGRLEAPLQREAGLTLFEYLVLSHVSEAPDRRLRMSELAHLANGSLSRLSNVARRFEQRGWLRRFPDPEDGRVTIAELTDAGFAVVEAAAPVHVRSVRELVLDPLTAADQRALARLAAKLRTRPADLA</sequence>
<dbReference type="EMBL" id="JAAVJD010000187">
    <property type="protein sequence ID" value="NJQ07696.1"/>
    <property type="molecule type" value="Genomic_DNA"/>
</dbReference>
<protein>
    <submittedName>
        <fullName evidence="3">MarR family transcriptional regulator</fullName>
    </submittedName>
</protein>
<dbReference type="RefSeq" id="WP_167972938.1">
    <property type="nucleotide sequence ID" value="NZ_BHZG01000044.1"/>
</dbReference>
<dbReference type="GO" id="GO:0003700">
    <property type="term" value="F:DNA-binding transcription factor activity"/>
    <property type="evidence" value="ECO:0007669"/>
    <property type="project" value="InterPro"/>
</dbReference>
<dbReference type="InterPro" id="IPR036388">
    <property type="entry name" value="WH-like_DNA-bd_sf"/>
</dbReference>
<comment type="caution">
    <text evidence="3">The sequence shown here is derived from an EMBL/GenBank/DDBJ whole genome shotgun (WGS) entry which is preliminary data.</text>
</comment>
<name>A0A7X6I0G7_9ACTN</name>